<evidence type="ECO:0000259" key="2">
    <source>
        <dbReference type="Pfam" id="PF17111"/>
    </source>
</evidence>
<reference evidence="3" key="1">
    <citation type="submission" date="2023-07" db="EMBL/GenBank/DDBJ databases">
        <title>Black Yeasts Isolated from many extreme environments.</title>
        <authorList>
            <person name="Coleine C."/>
            <person name="Stajich J.E."/>
            <person name="Selbmann L."/>
        </authorList>
    </citation>
    <scope>NUCLEOTIDE SEQUENCE</scope>
    <source>
        <strain evidence="3">CCFEE 5485</strain>
    </source>
</reference>
<evidence type="ECO:0000256" key="1">
    <source>
        <dbReference type="SAM" id="MobiDB-lite"/>
    </source>
</evidence>
<sequence>MSGFQDVAAAIGLAELALRSISRIHEFVVYLKNVPESVERLRTELCQLDSCLAELSTLHLYTTPAQAVVRRLDLSAVVIRCGDICADLETSLRKWTEGGPDTLASRLRVRFNKAQIEDAIQSIASARGAILLAVSITSLHLQVSAAETMSMQRKPVPSRQQPDKSAVSARTIERVDHTKNSGQAKMNAGMAVVTVTAQAILSTKDIVGSPDVMKQESSEHEYKDDWKARYVEDVRSEALEDQIVEDNEVLKSADTSIGVVSAKLKRQVIRGNKVIGSQNTTIGGVLQCR</sequence>
<dbReference type="Pfam" id="PF17111">
    <property type="entry name" value="PigL_N"/>
    <property type="match status" value="1"/>
</dbReference>
<keyword evidence="4" id="KW-1185">Reference proteome</keyword>
<dbReference type="EMBL" id="JAUTXT010000015">
    <property type="protein sequence ID" value="KAK3675342.1"/>
    <property type="molecule type" value="Genomic_DNA"/>
</dbReference>
<feature type="region of interest" description="Disordered" evidence="1">
    <location>
        <begin position="150"/>
        <end position="170"/>
    </location>
</feature>
<organism evidence="3 4">
    <name type="scientific">Recurvomyces mirabilis</name>
    <dbReference type="NCBI Taxonomy" id="574656"/>
    <lineage>
        <taxon>Eukaryota</taxon>
        <taxon>Fungi</taxon>
        <taxon>Dikarya</taxon>
        <taxon>Ascomycota</taxon>
        <taxon>Pezizomycotina</taxon>
        <taxon>Dothideomycetes</taxon>
        <taxon>Dothideomycetidae</taxon>
        <taxon>Mycosphaerellales</taxon>
        <taxon>Teratosphaeriaceae</taxon>
        <taxon>Recurvomyces</taxon>
    </lineage>
</organism>
<feature type="domain" description="Azaphilone pigments biosynthesis cluster protein L N-terminal" evidence="2">
    <location>
        <begin position="9"/>
        <end position="148"/>
    </location>
</feature>
<name>A0AAE0WP71_9PEZI</name>
<protein>
    <recommendedName>
        <fullName evidence="2">Azaphilone pigments biosynthesis cluster protein L N-terminal domain-containing protein</fullName>
    </recommendedName>
</protein>
<comment type="caution">
    <text evidence="3">The sequence shown here is derived from an EMBL/GenBank/DDBJ whole genome shotgun (WGS) entry which is preliminary data.</text>
</comment>
<dbReference type="InterPro" id="IPR031348">
    <property type="entry name" value="PigL_N"/>
</dbReference>
<proteinExistence type="predicted"/>
<evidence type="ECO:0000313" key="3">
    <source>
        <dbReference type="EMBL" id="KAK3675342.1"/>
    </source>
</evidence>
<dbReference type="Proteomes" id="UP001274830">
    <property type="component" value="Unassembled WGS sequence"/>
</dbReference>
<gene>
    <name evidence="3" type="ORF">LTR78_004852</name>
</gene>
<evidence type="ECO:0000313" key="4">
    <source>
        <dbReference type="Proteomes" id="UP001274830"/>
    </source>
</evidence>
<dbReference type="AlphaFoldDB" id="A0AAE0WP71"/>
<accession>A0AAE0WP71</accession>